<keyword evidence="1" id="KW-0472">Membrane</keyword>
<sequence>MSMERGLRTGAVEIGTSLAFALAGAAAIWDSRRIGAGWGAEGPQSGTFPFWIGLFLVAASIGTLVQAVRAREESGLFVTWDQLRLVASVLVPTTIFVAAIPITGIYLASAALVAWFMHRLGGFGWGRSVAAGLATALVTFLVFEIWFLVALPKGPIETALGY</sequence>
<dbReference type="RefSeq" id="WP_090661170.1">
    <property type="nucleotide sequence ID" value="NZ_FMZX01000001.1"/>
</dbReference>
<dbReference type="EMBL" id="FMZX01000001">
    <property type="protein sequence ID" value="SDC50319.1"/>
    <property type="molecule type" value="Genomic_DNA"/>
</dbReference>
<dbReference type="AlphaFoldDB" id="A0A1G6M490"/>
<feature type="transmembrane region" description="Helical" evidence="1">
    <location>
        <begin position="49"/>
        <end position="68"/>
    </location>
</feature>
<protein>
    <submittedName>
        <fullName evidence="3">Tripartite tricarboxylate transporter TctB family protein</fullName>
    </submittedName>
</protein>
<feature type="domain" description="DUF1468" evidence="2">
    <location>
        <begin position="18"/>
        <end position="152"/>
    </location>
</feature>
<keyword evidence="1" id="KW-0812">Transmembrane</keyword>
<keyword evidence="1" id="KW-1133">Transmembrane helix</keyword>
<feature type="transmembrane region" description="Helical" evidence="1">
    <location>
        <begin position="12"/>
        <end position="29"/>
    </location>
</feature>
<gene>
    <name evidence="3" type="ORF">SAMN04487779_10011096</name>
</gene>
<evidence type="ECO:0000313" key="3">
    <source>
        <dbReference type="EMBL" id="SDC50319.1"/>
    </source>
</evidence>
<proteinExistence type="predicted"/>
<feature type="transmembrane region" description="Helical" evidence="1">
    <location>
        <begin position="89"/>
        <end position="117"/>
    </location>
</feature>
<dbReference type="Pfam" id="PF07331">
    <property type="entry name" value="TctB"/>
    <property type="match status" value="1"/>
</dbReference>
<evidence type="ECO:0000259" key="2">
    <source>
        <dbReference type="Pfam" id="PF07331"/>
    </source>
</evidence>
<evidence type="ECO:0000313" key="4">
    <source>
        <dbReference type="Proteomes" id="UP000198925"/>
    </source>
</evidence>
<dbReference type="InterPro" id="IPR009936">
    <property type="entry name" value="DUF1468"/>
</dbReference>
<organism evidence="3 4">
    <name type="scientific">Belnapia rosea</name>
    <dbReference type="NCBI Taxonomy" id="938405"/>
    <lineage>
        <taxon>Bacteria</taxon>
        <taxon>Pseudomonadati</taxon>
        <taxon>Pseudomonadota</taxon>
        <taxon>Alphaproteobacteria</taxon>
        <taxon>Acetobacterales</taxon>
        <taxon>Roseomonadaceae</taxon>
        <taxon>Belnapia</taxon>
    </lineage>
</organism>
<accession>A0A1G6M490</accession>
<name>A0A1G6M490_9PROT</name>
<dbReference type="Proteomes" id="UP000198925">
    <property type="component" value="Unassembled WGS sequence"/>
</dbReference>
<keyword evidence="4" id="KW-1185">Reference proteome</keyword>
<evidence type="ECO:0000256" key="1">
    <source>
        <dbReference type="SAM" id="Phobius"/>
    </source>
</evidence>
<dbReference type="STRING" id="938405.SAMN02927895_01603"/>
<reference evidence="3 4" key="1">
    <citation type="submission" date="2016-10" db="EMBL/GenBank/DDBJ databases">
        <authorList>
            <person name="de Groot N.N."/>
        </authorList>
    </citation>
    <scope>NUCLEOTIDE SEQUENCE [LARGE SCALE GENOMIC DNA]</scope>
    <source>
        <strain evidence="3 4">CPCC 100156</strain>
    </source>
</reference>
<feature type="transmembrane region" description="Helical" evidence="1">
    <location>
        <begin position="129"/>
        <end position="151"/>
    </location>
</feature>